<evidence type="ECO:0000256" key="2">
    <source>
        <dbReference type="ARBA" id="ARBA00023002"/>
    </source>
</evidence>
<dbReference type="Proteomes" id="UP000220527">
    <property type="component" value="Unassembled WGS sequence"/>
</dbReference>
<dbReference type="OrthoDB" id="153550at2"/>
<dbReference type="NCBIfam" id="NF009466">
    <property type="entry name" value="PRK12826.1-2"/>
    <property type="match status" value="1"/>
</dbReference>
<dbReference type="PROSITE" id="PS00061">
    <property type="entry name" value="ADH_SHORT"/>
    <property type="match status" value="1"/>
</dbReference>
<dbReference type="PRINTS" id="PR00080">
    <property type="entry name" value="SDRFAMILY"/>
</dbReference>
<evidence type="ECO:0000259" key="3">
    <source>
        <dbReference type="SMART" id="SM00822"/>
    </source>
</evidence>
<protein>
    <recommendedName>
        <fullName evidence="3">Ketoreductase domain-containing protein</fullName>
    </recommendedName>
</protein>
<comment type="similarity">
    <text evidence="1">Belongs to the short-chain dehydrogenases/reductases (SDR) family.</text>
</comment>
<dbReference type="Pfam" id="PF13561">
    <property type="entry name" value="adh_short_C2"/>
    <property type="match status" value="1"/>
</dbReference>
<dbReference type="FunFam" id="3.40.50.720:FF:000084">
    <property type="entry name" value="Short-chain dehydrogenase reductase"/>
    <property type="match status" value="1"/>
</dbReference>
<feature type="domain" description="Ketoreductase" evidence="3">
    <location>
        <begin position="8"/>
        <end position="197"/>
    </location>
</feature>
<dbReference type="EMBL" id="NQWI01000007">
    <property type="protein sequence ID" value="PDW04574.1"/>
    <property type="molecule type" value="Genomic_DNA"/>
</dbReference>
<evidence type="ECO:0000313" key="4">
    <source>
        <dbReference type="EMBL" id="PDW04574.1"/>
    </source>
</evidence>
<keyword evidence="2" id="KW-0560">Oxidoreductase</keyword>
<dbReference type="SUPFAM" id="SSF51735">
    <property type="entry name" value="NAD(P)-binding Rossmann-fold domains"/>
    <property type="match status" value="1"/>
</dbReference>
<dbReference type="AlphaFoldDB" id="A0A2A6RNA6"/>
<dbReference type="RefSeq" id="WP_097642557.1">
    <property type="nucleotide sequence ID" value="NZ_NQWI01000007.1"/>
</dbReference>
<dbReference type="PANTHER" id="PTHR42760">
    <property type="entry name" value="SHORT-CHAIN DEHYDROGENASES/REDUCTASES FAMILY MEMBER"/>
    <property type="match status" value="1"/>
</dbReference>
<name>A0A2A6RNA6_9CHLR</name>
<evidence type="ECO:0000256" key="1">
    <source>
        <dbReference type="ARBA" id="ARBA00006484"/>
    </source>
</evidence>
<dbReference type="InterPro" id="IPR057326">
    <property type="entry name" value="KR_dom"/>
</dbReference>
<dbReference type="NCBIfam" id="NF005559">
    <property type="entry name" value="PRK07231.1"/>
    <property type="match status" value="1"/>
</dbReference>
<proteinExistence type="inferred from homology"/>
<accession>A0A2A6RNA6</accession>
<reference evidence="5" key="1">
    <citation type="submission" date="2017-08" db="EMBL/GenBank/DDBJ databases">
        <authorList>
            <person name="Grouzdev D.S."/>
            <person name="Gaisin V.A."/>
            <person name="Rysina M.S."/>
            <person name="Gorlenko V.M."/>
        </authorList>
    </citation>
    <scope>NUCLEOTIDE SEQUENCE [LARGE SCALE GENOMIC DNA]</scope>
    <source>
        <strain evidence="5">Kir15-3F</strain>
    </source>
</reference>
<comment type="caution">
    <text evidence="4">The sequence shown here is derived from an EMBL/GenBank/DDBJ whole genome shotgun (WGS) entry which is preliminary data.</text>
</comment>
<sequence>MASRFHNKVAIVTGASSGIGQAVALDLAREGAKVMICAARNVEGLEETRKAIIDLNGVCATMTVDVRDQSAITACVQATLEQFGNIDILVNNAGVGQFMPFPRMSDEEYDRVMDTNLRGTFAFCRAVLPTMMEHNYGKIVNVTSIMGEVAAVGQSIYNASKGAAKLLTQGLAVDVSGHNINVNAVAPGIIVTNITRRMLGDAERERYFVSRIPKGRIGQPADVSAAVLFLCSDEASYIHGTTLVVDGGMICTR</sequence>
<dbReference type="PANTHER" id="PTHR42760:SF115">
    <property type="entry name" value="3-OXOACYL-[ACYL-CARRIER-PROTEIN] REDUCTASE FABG"/>
    <property type="match status" value="1"/>
</dbReference>
<organism evidence="4 5">
    <name type="scientific">Candidatus Viridilinea mediisalina</name>
    <dbReference type="NCBI Taxonomy" id="2024553"/>
    <lineage>
        <taxon>Bacteria</taxon>
        <taxon>Bacillati</taxon>
        <taxon>Chloroflexota</taxon>
        <taxon>Chloroflexia</taxon>
        <taxon>Chloroflexales</taxon>
        <taxon>Chloroflexineae</taxon>
        <taxon>Oscillochloridaceae</taxon>
        <taxon>Candidatus Viridilinea</taxon>
    </lineage>
</organism>
<dbReference type="Gene3D" id="3.40.50.720">
    <property type="entry name" value="NAD(P)-binding Rossmann-like Domain"/>
    <property type="match status" value="1"/>
</dbReference>
<dbReference type="InterPro" id="IPR002347">
    <property type="entry name" value="SDR_fam"/>
</dbReference>
<dbReference type="GO" id="GO:0016616">
    <property type="term" value="F:oxidoreductase activity, acting on the CH-OH group of donors, NAD or NADP as acceptor"/>
    <property type="evidence" value="ECO:0007669"/>
    <property type="project" value="TreeGrafter"/>
</dbReference>
<gene>
    <name evidence="4" type="ORF">CJ255_02670</name>
</gene>
<dbReference type="SMART" id="SM00822">
    <property type="entry name" value="PKS_KR"/>
    <property type="match status" value="1"/>
</dbReference>
<dbReference type="PRINTS" id="PR00081">
    <property type="entry name" value="GDHRDH"/>
</dbReference>
<keyword evidence="5" id="KW-1185">Reference proteome</keyword>
<evidence type="ECO:0000313" key="5">
    <source>
        <dbReference type="Proteomes" id="UP000220527"/>
    </source>
</evidence>
<dbReference type="InterPro" id="IPR036291">
    <property type="entry name" value="NAD(P)-bd_dom_sf"/>
</dbReference>
<dbReference type="InterPro" id="IPR020904">
    <property type="entry name" value="Sc_DH/Rdtase_CS"/>
</dbReference>